<dbReference type="PROSITE" id="PS50850">
    <property type="entry name" value="MFS"/>
    <property type="match status" value="1"/>
</dbReference>
<feature type="transmembrane region" description="Helical" evidence="6">
    <location>
        <begin position="277"/>
        <end position="301"/>
    </location>
</feature>
<feature type="transmembrane region" description="Helical" evidence="6">
    <location>
        <begin position="215"/>
        <end position="238"/>
    </location>
</feature>
<keyword evidence="4 6" id="KW-1133">Transmembrane helix</keyword>
<evidence type="ECO:0000256" key="6">
    <source>
        <dbReference type="SAM" id="Phobius"/>
    </source>
</evidence>
<dbReference type="Gene3D" id="1.20.1250.20">
    <property type="entry name" value="MFS general substrate transporter like domains"/>
    <property type="match status" value="1"/>
</dbReference>
<feature type="transmembrane region" description="Helical" evidence="6">
    <location>
        <begin position="68"/>
        <end position="89"/>
    </location>
</feature>
<feature type="domain" description="Major facilitator superfamily (MFS) profile" evidence="7">
    <location>
        <begin position="1"/>
        <end position="341"/>
    </location>
</feature>
<dbReference type="PANTHER" id="PTHR23505:SF79">
    <property type="entry name" value="PROTEIN SPINSTER"/>
    <property type="match status" value="1"/>
</dbReference>
<comment type="subcellular location">
    <subcellularLocation>
        <location evidence="1">Membrane</location>
        <topology evidence="1">Multi-pass membrane protein</topology>
    </subcellularLocation>
</comment>
<dbReference type="GO" id="GO:0016020">
    <property type="term" value="C:membrane"/>
    <property type="evidence" value="ECO:0007669"/>
    <property type="project" value="UniProtKB-SubCell"/>
</dbReference>
<protein>
    <recommendedName>
        <fullName evidence="7">Major facilitator superfamily (MFS) profile domain-containing protein</fullName>
    </recommendedName>
</protein>
<feature type="transmembrane region" description="Helical" evidence="6">
    <location>
        <begin position="181"/>
        <end position="203"/>
    </location>
</feature>
<dbReference type="InterPro" id="IPR036259">
    <property type="entry name" value="MFS_trans_sf"/>
</dbReference>
<evidence type="ECO:0000256" key="3">
    <source>
        <dbReference type="ARBA" id="ARBA00022692"/>
    </source>
</evidence>
<feature type="transmembrane region" description="Helical" evidence="6">
    <location>
        <begin position="9"/>
        <end position="26"/>
    </location>
</feature>
<reference evidence="8" key="1">
    <citation type="journal article" date="2015" name="Nature">
        <title>Complex archaea that bridge the gap between prokaryotes and eukaryotes.</title>
        <authorList>
            <person name="Spang A."/>
            <person name="Saw J.H."/>
            <person name="Jorgensen S.L."/>
            <person name="Zaremba-Niedzwiedzka K."/>
            <person name="Martijn J."/>
            <person name="Lind A.E."/>
            <person name="van Eijk R."/>
            <person name="Schleper C."/>
            <person name="Guy L."/>
            <person name="Ettema T.J."/>
        </authorList>
    </citation>
    <scope>NUCLEOTIDE SEQUENCE</scope>
</reference>
<sequence>AKKLTRKKLFVITNLIWISAYGLLSFSPNYSVFLLLIIVGAIGIGAFLPIGFSMIGDFYPAQVRGSKFGFLQFGLGFGNGAGILIGGLIFWRIGFGLGFILGMVLIYTYYTIGIDVERHSKESNTDAQYDYKITFQKLIKLFKTKTISGIFFAVLYSGIAISTLANWGIYYLQNELGVKSIALGFYIIAGLGMLPGAIVGGRLGDKFHHIAKHRGRFIVSFIGLVMGILLLLIFYSYIYESSLFLISGFLGYFFFSFAVGNQFAIYSEVCVPELKGLVNAMNGVMLNIGGIIGNIMISFLIQERGAGLSFAIWIVLIIWLCGTSFWVISYLYYPLESIKKKNALEIKMTQEIDIDS</sequence>
<feature type="transmembrane region" description="Helical" evidence="6">
    <location>
        <begin position="244"/>
        <end position="265"/>
    </location>
</feature>
<organism evidence="8">
    <name type="scientific">marine sediment metagenome</name>
    <dbReference type="NCBI Taxonomy" id="412755"/>
    <lineage>
        <taxon>unclassified sequences</taxon>
        <taxon>metagenomes</taxon>
        <taxon>ecological metagenomes</taxon>
    </lineage>
</organism>
<keyword evidence="5 6" id="KW-0472">Membrane</keyword>
<evidence type="ECO:0000259" key="7">
    <source>
        <dbReference type="PROSITE" id="PS50850"/>
    </source>
</evidence>
<dbReference type="GO" id="GO:0022857">
    <property type="term" value="F:transmembrane transporter activity"/>
    <property type="evidence" value="ECO:0007669"/>
    <property type="project" value="InterPro"/>
</dbReference>
<evidence type="ECO:0000256" key="4">
    <source>
        <dbReference type="ARBA" id="ARBA00022989"/>
    </source>
</evidence>
<proteinExistence type="predicted"/>
<feature type="transmembrane region" description="Helical" evidence="6">
    <location>
        <begin position="95"/>
        <end position="112"/>
    </location>
</feature>
<dbReference type="InterPro" id="IPR011701">
    <property type="entry name" value="MFS"/>
</dbReference>
<evidence type="ECO:0000256" key="1">
    <source>
        <dbReference type="ARBA" id="ARBA00004141"/>
    </source>
</evidence>
<keyword evidence="2" id="KW-0813">Transport</keyword>
<dbReference type="InterPro" id="IPR020846">
    <property type="entry name" value="MFS_dom"/>
</dbReference>
<feature type="transmembrane region" description="Helical" evidence="6">
    <location>
        <begin position="307"/>
        <end position="333"/>
    </location>
</feature>
<dbReference type="EMBL" id="LAZR01053847">
    <property type="protein sequence ID" value="KKK79842.1"/>
    <property type="molecule type" value="Genomic_DNA"/>
</dbReference>
<feature type="transmembrane region" description="Helical" evidence="6">
    <location>
        <begin position="147"/>
        <end position="169"/>
    </location>
</feature>
<dbReference type="AlphaFoldDB" id="A0A0F8YEH9"/>
<dbReference type="InterPro" id="IPR044770">
    <property type="entry name" value="MFS_spinster-like"/>
</dbReference>
<keyword evidence="3 6" id="KW-0812">Transmembrane</keyword>
<dbReference type="SUPFAM" id="SSF103473">
    <property type="entry name" value="MFS general substrate transporter"/>
    <property type="match status" value="1"/>
</dbReference>
<feature type="non-terminal residue" evidence="8">
    <location>
        <position position="1"/>
    </location>
</feature>
<accession>A0A0F8YEH9</accession>
<comment type="caution">
    <text evidence="8">The sequence shown here is derived from an EMBL/GenBank/DDBJ whole genome shotgun (WGS) entry which is preliminary data.</text>
</comment>
<name>A0A0F8YEH9_9ZZZZ</name>
<dbReference type="PANTHER" id="PTHR23505">
    <property type="entry name" value="SPINSTER"/>
    <property type="match status" value="1"/>
</dbReference>
<evidence type="ECO:0000256" key="5">
    <source>
        <dbReference type="ARBA" id="ARBA00023136"/>
    </source>
</evidence>
<feature type="transmembrane region" description="Helical" evidence="6">
    <location>
        <begin position="32"/>
        <end position="56"/>
    </location>
</feature>
<evidence type="ECO:0000313" key="8">
    <source>
        <dbReference type="EMBL" id="KKK79842.1"/>
    </source>
</evidence>
<dbReference type="Pfam" id="PF07690">
    <property type="entry name" value="MFS_1"/>
    <property type="match status" value="1"/>
</dbReference>
<evidence type="ECO:0000256" key="2">
    <source>
        <dbReference type="ARBA" id="ARBA00022448"/>
    </source>
</evidence>
<gene>
    <name evidence="8" type="ORF">LCGC14_2829460</name>
</gene>